<dbReference type="SUPFAM" id="SSF50969">
    <property type="entry name" value="YVTN repeat-like/Quinoprotein amine dehydrogenase"/>
    <property type="match status" value="1"/>
</dbReference>
<sequence length="316" mass="34540">MKLYSNNYLIACGLFVFLFYSSAFSQKESANWYFGDLAGLDFNSGAPVALTDGQLITKEGCATISDPQGNLLFYTDGSIVWDRQHNVMKNGMGLLGHSSSTMSALIIPKPGNLNAYYIFTIDKPSYFLTNGEPIDGVNYSEVDMSLNNGYGGVVEANKNVHLITYDINDPVQSEYKSSEKITAVTHSDGSTIWVITQFINKFYAFRVDDNGVNETPVISTVPQSVFPRINDIGANISAIGYMKFSPDGKKLAIAHSAISLGSPTTGTKRSGKVLLYDFNNTTGLISNQQTIISDTYPYGIEFSPNSKLLYTTILST</sequence>
<dbReference type="Gene3D" id="2.130.10.10">
    <property type="entry name" value="YVTN repeat-like/Quinoprotein amine dehydrogenase"/>
    <property type="match status" value="1"/>
</dbReference>
<reference evidence="1 2" key="1">
    <citation type="submission" date="2020-09" db="EMBL/GenBank/DDBJ databases">
        <title>Draft genome of Gelidibacter salicanalis PAMC21136.</title>
        <authorList>
            <person name="Park H."/>
        </authorList>
    </citation>
    <scope>NUCLEOTIDE SEQUENCE [LARGE SCALE GENOMIC DNA]</scope>
    <source>
        <strain evidence="1 2">PAMC21136</strain>
    </source>
</reference>
<dbReference type="InterPro" id="IPR015943">
    <property type="entry name" value="WD40/YVTN_repeat-like_dom_sf"/>
</dbReference>
<gene>
    <name evidence="1" type="ORF">JEM65_09870</name>
</gene>
<organism evidence="1 2">
    <name type="scientific">Gelidibacter salicanalis</name>
    <dbReference type="NCBI Taxonomy" id="291193"/>
    <lineage>
        <taxon>Bacteria</taxon>
        <taxon>Pseudomonadati</taxon>
        <taxon>Bacteroidota</taxon>
        <taxon>Flavobacteriia</taxon>
        <taxon>Flavobacteriales</taxon>
        <taxon>Flavobacteriaceae</taxon>
        <taxon>Gelidibacter</taxon>
    </lineage>
</organism>
<evidence type="ECO:0000313" key="1">
    <source>
        <dbReference type="EMBL" id="MBJ7880952.1"/>
    </source>
</evidence>
<proteinExistence type="predicted"/>
<name>A0A934NKJ7_9FLAO</name>
<keyword evidence="2" id="KW-1185">Reference proteome</keyword>
<dbReference type="AlphaFoldDB" id="A0A934NKJ7"/>
<evidence type="ECO:0000313" key="2">
    <source>
        <dbReference type="Proteomes" id="UP000662373"/>
    </source>
</evidence>
<comment type="caution">
    <text evidence="1">The sequence shown here is derived from an EMBL/GenBank/DDBJ whole genome shotgun (WGS) entry which is preliminary data.</text>
</comment>
<dbReference type="EMBL" id="JAEHJZ010000022">
    <property type="protein sequence ID" value="MBJ7880952.1"/>
    <property type="molecule type" value="Genomic_DNA"/>
</dbReference>
<dbReference type="InterPro" id="IPR011044">
    <property type="entry name" value="Quino_amine_DH_bsu"/>
</dbReference>
<protein>
    <submittedName>
        <fullName evidence="1">Uncharacterized protein</fullName>
    </submittedName>
</protein>
<dbReference type="Proteomes" id="UP000662373">
    <property type="component" value="Unassembled WGS sequence"/>
</dbReference>
<dbReference type="RefSeq" id="WP_199599008.1">
    <property type="nucleotide sequence ID" value="NZ_JAEHJZ010000022.1"/>
</dbReference>
<accession>A0A934NKJ7</accession>